<dbReference type="EMBL" id="JANPWB010000008">
    <property type="protein sequence ID" value="KAJ1159751.1"/>
    <property type="molecule type" value="Genomic_DNA"/>
</dbReference>
<gene>
    <name evidence="1" type="ORF">NDU88_000256</name>
</gene>
<sequence length="51" mass="5402">KRQSGPGTVRKQGSDSRVVGLSQLAEPSARPCVLPIFKQTFTPDLVHAIGA</sequence>
<evidence type="ECO:0000313" key="1">
    <source>
        <dbReference type="EMBL" id="KAJ1159751.1"/>
    </source>
</evidence>
<protein>
    <submittedName>
        <fullName evidence="1">Uncharacterized protein</fullName>
    </submittedName>
</protein>
<proteinExistence type="predicted"/>
<evidence type="ECO:0000313" key="2">
    <source>
        <dbReference type="Proteomes" id="UP001066276"/>
    </source>
</evidence>
<dbReference type="AlphaFoldDB" id="A0AAV7S4P4"/>
<name>A0AAV7S4P4_PLEWA</name>
<keyword evidence="2" id="KW-1185">Reference proteome</keyword>
<accession>A0AAV7S4P4</accession>
<comment type="caution">
    <text evidence="1">The sequence shown here is derived from an EMBL/GenBank/DDBJ whole genome shotgun (WGS) entry which is preliminary data.</text>
</comment>
<organism evidence="1 2">
    <name type="scientific">Pleurodeles waltl</name>
    <name type="common">Iberian ribbed newt</name>
    <dbReference type="NCBI Taxonomy" id="8319"/>
    <lineage>
        <taxon>Eukaryota</taxon>
        <taxon>Metazoa</taxon>
        <taxon>Chordata</taxon>
        <taxon>Craniata</taxon>
        <taxon>Vertebrata</taxon>
        <taxon>Euteleostomi</taxon>
        <taxon>Amphibia</taxon>
        <taxon>Batrachia</taxon>
        <taxon>Caudata</taxon>
        <taxon>Salamandroidea</taxon>
        <taxon>Salamandridae</taxon>
        <taxon>Pleurodelinae</taxon>
        <taxon>Pleurodeles</taxon>
    </lineage>
</organism>
<feature type="non-terminal residue" evidence="1">
    <location>
        <position position="1"/>
    </location>
</feature>
<reference evidence="1" key="1">
    <citation type="journal article" date="2022" name="bioRxiv">
        <title>Sequencing and chromosome-scale assembly of the giantPleurodeles waltlgenome.</title>
        <authorList>
            <person name="Brown T."/>
            <person name="Elewa A."/>
            <person name="Iarovenko S."/>
            <person name="Subramanian E."/>
            <person name="Araus A.J."/>
            <person name="Petzold A."/>
            <person name="Susuki M."/>
            <person name="Suzuki K.-i.T."/>
            <person name="Hayashi T."/>
            <person name="Toyoda A."/>
            <person name="Oliveira C."/>
            <person name="Osipova E."/>
            <person name="Leigh N.D."/>
            <person name="Simon A."/>
            <person name="Yun M.H."/>
        </authorList>
    </citation>
    <scope>NUCLEOTIDE SEQUENCE</scope>
    <source>
        <strain evidence="1">20211129_DDA</strain>
        <tissue evidence="1">Liver</tissue>
    </source>
</reference>
<dbReference type="Proteomes" id="UP001066276">
    <property type="component" value="Chromosome 4_2"/>
</dbReference>
<feature type="non-terminal residue" evidence="1">
    <location>
        <position position="51"/>
    </location>
</feature>